<comment type="caution">
    <text evidence="3">The sequence shown here is derived from an EMBL/GenBank/DDBJ whole genome shotgun (WGS) entry which is preliminary data.</text>
</comment>
<dbReference type="Proteomes" id="UP000236642">
    <property type="component" value="Unassembled WGS sequence"/>
</dbReference>
<evidence type="ECO:0000313" key="4">
    <source>
        <dbReference type="Proteomes" id="UP000236642"/>
    </source>
</evidence>
<evidence type="ECO:0000256" key="1">
    <source>
        <dbReference type="SAM" id="Phobius"/>
    </source>
</evidence>
<dbReference type="InterPro" id="IPR036163">
    <property type="entry name" value="HMA_dom_sf"/>
</dbReference>
<keyword evidence="1" id="KW-1133">Transmembrane helix</keyword>
<dbReference type="CDD" id="cd00371">
    <property type="entry name" value="HMA"/>
    <property type="match status" value="1"/>
</dbReference>
<proteinExistence type="predicted"/>
<keyword evidence="1" id="KW-0812">Transmembrane</keyword>
<feature type="domain" description="HMA" evidence="2">
    <location>
        <begin position="4"/>
        <end position="70"/>
    </location>
</feature>
<organism evidence="3 4">
    <name type="scientific">Candidatus Thermoflexus japonica</name>
    <dbReference type="NCBI Taxonomy" id="2035417"/>
    <lineage>
        <taxon>Bacteria</taxon>
        <taxon>Bacillati</taxon>
        <taxon>Chloroflexota</taxon>
        <taxon>Thermoflexia</taxon>
        <taxon>Thermoflexales</taxon>
        <taxon>Thermoflexaceae</taxon>
        <taxon>Thermoflexus</taxon>
    </lineage>
</organism>
<sequence length="242" mass="26171">MAIRQMRIPIQGLEDAGKVIPLEEALRQQEGVIWARVNFAAQEVIVLYDPASFRLSRILQMVRSQGYEVALPQWPADSQALRTRLQALGIPVGAGLAGAALLVGLYLSLVTLAQGWGHALELLWEDRWLVGAIAAGFGIQVGLYVYLRRLRACPVNPHAATAMTAAGTGTSSLAMVGCCAHHVTDALPLLGLTAAATLLNQYRIPFMVVGIGMNGVGILWMGRALLRIRQRMGPRMDPRRSG</sequence>
<evidence type="ECO:0000259" key="2">
    <source>
        <dbReference type="PROSITE" id="PS50846"/>
    </source>
</evidence>
<feature type="transmembrane region" description="Helical" evidence="1">
    <location>
        <begin position="128"/>
        <end position="147"/>
    </location>
</feature>
<dbReference type="Gene3D" id="3.30.70.100">
    <property type="match status" value="1"/>
</dbReference>
<dbReference type="GO" id="GO:0046872">
    <property type="term" value="F:metal ion binding"/>
    <property type="evidence" value="ECO:0007669"/>
    <property type="project" value="InterPro"/>
</dbReference>
<protein>
    <recommendedName>
        <fullName evidence="2">HMA domain-containing protein</fullName>
    </recommendedName>
</protein>
<dbReference type="EMBL" id="BEHY01000001">
    <property type="protein sequence ID" value="GBD07849.1"/>
    <property type="molecule type" value="Genomic_DNA"/>
</dbReference>
<gene>
    <name evidence="3" type="ORF">HRbin22_00075</name>
</gene>
<dbReference type="InterPro" id="IPR006121">
    <property type="entry name" value="HMA_dom"/>
</dbReference>
<name>A0A2H5Y326_9CHLR</name>
<dbReference type="AlphaFoldDB" id="A0A2H5Y326"/>
<dbReference type="PROSITE" id="PS50846">
    <property type="entry name" value="HMA_2"/>
    <property type="match status" value="1"/>
</dbReference>
<keyword evidence="1" id="KW-0472">Membrane</keyword>
<reference evidence="4" key="1">
    <citation type="submission" date="2017-09" db="EMBL/GenBank/DDBJ databases">
        <title>Metaegenomics of thermophilic ammonia-oxidizing enrichment culture.</title>
        <authorList>
            <person name="Kato S."/>
            <person name="Suzuki K."/>
        </authorList>
    </citation>
    <scope>NUCLEOTIDE SEQUENCE [LARGE SCALE GENOMIC DNA]</scope>
</reference>
<feature type="transmembrane region" description="Helical" evidence="1">
    <location>
        <begin position="204"/>
        <end position="226"/>
    </location>
</feature>
<dbReference type="SUPFAM" id="SSF55008">
    <property type="entry name" value="HMA, heavy metal-associated domain"/>
    <property type="match status" value="1"/>
</dbReference>
<accession>A0A2H5Y326</accession>
<evidence type="ECO:0000313" key="3">
    <source>
        <dbReference type="EMBL" id="GBD07849.1"/>
    </source>
</evidence>
<feature type="transmembrane region" description="Helical" evidence="1">
    <location>
        <begin position="88"/>
        <end position="108"/>
    </location>
</feature>
<feature type="transmembrane region" description="Helical" evidence="1">
    <location>
        <begin position="159"/>
        <end position="184"/>
    </location>
</feature>